<name>A0A512ISI0_9HYPH</name>
<accession>A0A512ISI0</accession>
<comment type="caution">
    <text evidence="1">The sequence shown here is derived from an EMBL/GenBank/DDBJ whole genome shotgun (WGS) entry which is preliminary data.</text>
</comment>
<dbReference type="Proteomes" id="UP000321258">
    <property type="component" value="Unassembled WGS sequence"/>
</dbReference>
<sequence>MADMHRKLDINLYDTHIGIWQDDANDPSFQKEIFGPLIRLLHDHGWVVRADGLTRYRSLRPNYRLGWRGDLRVAIQISGRCIELVFWSGLAEPSNPNGLRYDFDKRKRAPYLDRVRIDLETRRILTWLRQRAALTISPPRHVPCGIGFGEMSADTYIDRSIRSSGHYVPELGRARFYNEPREQTSGDRRQLSHDSTVWFRDRKGRVLRGRAFYSLGQNWLVAAGRWGVYHVQHWDLFVAPPADLRGKSNARARRSRLEGELTRALRRDDYRRAEVLKQILFGNAPIYRIWSRKNDCYYAPNSSGYTSDALGAGRYMRDEAESEVRRVPHILSLVTPDGRHLRAEELDQAKAA</sequence>
<protein>
    <submittedName>
        <fullName evidence="1">Uncharacterized protein</fullName>
    </submittedName>
</protein>
<dbReference type="EMBL" id="BJZT01000032">
    <property type="protein sequence ID" value="GEP00599.1"/>
    <property type="molecule type" value="Genomic_DNA"/>
</dbReference>
<evidence type="ECO:0000313" key="2">
    <source>
        <dbReference type="Proteomes" id="UP000321258"/>
    </source>
</evidence>
<reference evidence="1 2" key="1">
    <citation type="submission" date="2019-07" db="EMBL/GenBank/DDBJ databases">
        <title>Whole genome shotgun sequence of Methylobacterium haplocladii NBRC 107714.</title>
        <authorList>
            <person name="Hosoyama A."/>
            <person name="Uohara A."/>
            <person name="Ohji S."/>
            <person name="Ichikawa N."/>
        </authorList>
    </citation>
    <scope>NUCLEOTIDE SEQUENCE [LARGE SCALE GENOMIC DNA]</scope>
    <source>
        <strain evidence="1 2">NBRC 107714</strain>
    </source>
</reference>
<evidence type="ECO:0000313" key="1">
    <source>
        <dbReference type="EMBL" id="GEP00599.1"/>
    </source>
</evidence>
<dbReference type="AlphaFoldDB" id="A0A512ISI0"/>
<organism evidence="1 2">
    <name type="scientific">Methylobacterium haplocladii</name>
    <dbReference type="NCBI Taxonomy" id="1176176"/>
    <lineage>
        <taxon>Bacteria</taxon>
        <taxon>Pseudomonadati</taxon>
        <taxon>Pseudomonadota</taxon>
        <taxon>Alphaproteobacteria</taxon>
        <taxon>Hyphomicrobiales</taxon>
        <taxon>Methylobacteriaceae</taxon>
        <taxon>Methylobacterium</taxon>
    </lineage>
</organism>
<keyword evidence="2" id="KW-1185">Reference proteome</keyword>
<gene>
    <name evidence="1" type="ORF">MHA02_29860</name>
</gene>
<proteinExistence type="predicted"/>